<reference evidence="11" key="1">
    <citation type="journal article" date="2016" name="PLoS ONE">
        <title>Identification of Putative Chemosensory Receptor Genes from the Athetis dissimilis Antennal Transcriptome.</title>
        <authorList>
            <person name="Dong J."/>
            <person name="Song Y."/>
            <person name="Li W."/>
            <person name="Shi J."/>
            <person name="Wang Z."/>
        </authorList>
    </citation>
    <scope>NUCLEOTIDE SEQUENCE</scope>
    <source>
        <tissue evidence="11">Antenna</tissue>
    </source>
</reference>
<gene>
    <name evidence="11" type="primary">OR22</name>
</gene>
<evidence type="ECO:0000313" key="11">
    <source>
        <dbReference type="EMBL" id="ALM26211.1"/>
    </source>
</evidence>
<comment type="subcellular location">
    <subcellularLocation>
        <location evidence="1">Cell membrane</location>
        <topology evidence="1">Multi-pass membrane protein</topology>
    </subcellularLocation>
</comment>
<dbReference type="GO" id="GO:0007165">
    <property type="term" value="P:signal transduction"/>
    <property type="evidence" value="ECO:0007669"/>
    <property type="project" value="UniProtKB-KW"/>
</dbReference>
<feature type="transmembrane region" description="Helical" evidence="10">
    <location>
        <begin position="55"/>
        <end position="73"/>
    </location>
</feature>
<feature type="transmembrane region" description="Helical" evidence="10">
    <location>
        <begin position="205"/>
        <end position="230"/>
    </location>
</feature>
<evidence type="ECO:0000256" key="7">
    <source>
        <dbReference type="ARBA" id="ARBA00023136"/>
    </source>
</evidence>
<dbReference type="EMBL" id="KR935719">
    <property type="protein sequence ID" value="ALM26211.1"/>
    <property type="molecule type" value="mRNA"/>
</dbReference>
<name>A0A0S1TR94_ATHDI</name>
<evidence type="ECO:0000256" key="10">
    <source>
        <dbReference type="SAM" id="Phobius"/>
    </source>
</evidence>
<keyword evidence="9" id="KW-0807">Transducer</keyword>
<evidence type="ECO:0000256" key="1">
    <source>
        <dbReference type="ARBA" id="ARBA00004651"/>
    </source>
</evidence>
<keyword evidence="8 11" id="KW-0675">Receptor</keyword>
<dbReference type="GO" id="GO:0005549">
    <property type="term" value="F:odorant binding"/>
    <property type="evidence" value="ECO:0007669"/>
    <property type="project" value="InterPro"/>
</dbReference>
<evidence type="ECO:0000256" key="9">
    <source>
        <dbReference type="ARBA" id="ARBA00023224"/>
    </source>
</evidence>
<evidence type="ECO:0000256" key="8">
    <source>
        <dbReference type="ARBA" id="ARBA00023170"/>
    </source>
</evidence>
<keyword evidence="3" id="KW-0716">Sensory transduction</keyword>
<keyword evidence="2" id="KW-1003">Cell membrane</keyword>
<dbReference type="GO" id="GO:0005886">
    <property type="term" value="C:plasma membrane"/>
    <property type="evidence" value="ECO:0007669"/>
    <property type="project" value="UniProtKB-SubCell"/>
</dbReference>
<evidence type="ECO:0000256" key="2">
    <source>
        <dbReference type="ARBA" id="ARBA00022475"/>
    </source>
</evidence>
<dbReference type="AlphaFoldDB" id="A0A0S1TR94"/>
<sequence length="316" mass="37193">MFEQIKSFYYKDRYDFSKGLIDPFDFHKIFYRMSIAFKIADFKNPNPPSYFNQNGVLIIVGFYGAILSLFSFYHGLMTLDITHITEAGCYTVLLTYELFILSCTRRNLPQYHNLMRALQNDFHYICTVGKKYRAAYFENQLKTWKICIIMAIFTSSVPIAMNITSYVALVYFLATHEAGEGSRPLLFPFWLPNVDFGKSPVYEMAFMYFNIAIIFYSYNYTFMILTHIVWISQITSKVDIIIWKIQDLLVDIHPATNKEESEYFSHLIKTRMKEIVIHHQSMYSLMEDYANVYKKLLFFEHLFSSPTICLTAFCTA</sequence>
<evidence type="ECO:0000256" key="4">
    <source>
        <dbReference type="ARBA" id="ARBA00022692"/>
    </source>
</evidence>
<dbReference type="GO" id="GO:0004984">
    <property type="term" value="F:olfactory receptor activity"/>
    <property type="evidence" value="ECO:0007669"/>
    <property type="project" value="InterPro"/>
</dbReference>
<accession>A0A0S1TR94</accession>
<feature type="transmembrane region" description="Helical" evidence="10">
    <location>
        <begin position="146"/>
        <end position="174"/>
    </location>
</feature>
<evidence type="ECO:0000256" key="3">
    <source>
        <dbReference type="ARBA" id="ARBA00022606"/>
    </source>
</evidence>
<evidence type="ECO:0000256" key="6">
    <source>
        <dbReference type="ARBA" id="ARBA00022989"/>
    </source>
</evidence>
<feature type="non-terminal residue" evidence="11">
    <location>
        <position position="316"/>
    </location>
</feature>
<dbReference type="PANTHER" id="PTHR21137:SF35">
    <property type="entry name" value="ODORANT RECEPTOR 19A-RELATED"/>
    <property type="match status" value="1"/>
</dbReference>
<keyword evidence="4 10" id="KW-0812">Transmembrane</keyword>
<dbReference type="Pfam" id="PF02949">
    <property type="entry name" value="7tm_6"/>
    <property type="match status" value="1"/>
</dbReference>
<evidence type="ECO:0000256" key="5">
    <source>
        <dbReference type="ARBA" id="ARBA00022725"/>
    </source>
</evidence>
<dbReference type="PANTHER" id="PTHR21137">
    <property type="entry name" value="ODORANT RECEPTOR"/>
    <property type="match status" value="1"/>
</dbReference>
<keyword evidence="7 10" id="KW-0472">Membrane</keyword>
<organism evidence="11">
    <name type="scientific">Athetis dissimilis</name>
    <name type="common">Moth</name>
    <name type="synonym">Proxenus dissimilis</name>
    <dbReference type="NCBI Taxonomy" id="1737331"/>
    <lineage>
        <taxon>Eukaryota</taxon>
        <taxon>Metazoa</taxon>
        <taxon>Ecdysozoa</taxon>
        <taxon>Arthropoda</taxon>
        <taxon>Hexapoda</taxon>
        <taxon>Insecta</taxon>
        <taxon>Pterygota</taxon>
        <taxon>Neoptera</taxon>
        <taxon>Endopterygota</taxon>
        <taxon>Lepidoptera</taxon>
        <taxon>Glossata</taxon>
        <taxon>Ditrysia</taxon>
        <taxon>Noctuoidea</taxon>
        <taxon>Noctuidae</taxon>
        <taxon>Noctuinae</taxon>
        <taxon>Athetis</taxon>
    </lineage>
</organism>
<dbReference type="InterPro" id="IPR004117">
    <property type="entry name" value="7tm6_olfct_rcpt"/>
</dbReference>
<keyword evidence="5" id="KW-0552">Olfaction</keyword>
<keyword evidence="6 10" id="KW-1133">Transmembrane helix</keyword>
<protein>
    <submittedName>
        <fullName evidence="11">Odorant receptor 22</fullName>
    </submittedName>
</protein>
<proteinExistence type="evidence at transcript level"/>